<dbReference type="OrthoDB" id="9784339at2"/>
<dbReference type="RefSeq" id="WP_011417387.1">
    <property type="nucleotide sequence ID" value="NC_007759.1"/>
</dbReference>
<dbReference type="KEGG" id="sat:SYN_00054"/>
<accession>Q2LTF6</accession>
<dbReference type="AlphaFoldDB" id="Q2LTF6"/>
<dbReference type="HOGENOM" id="CLU_071415_3_2_7"/>
<organism evidence="3 4">
    <name type="scientific">Syntrophus aciditrophicus (strain SB)</name>
    <dbReference type="NCBI Taxonomy" id="56780"/>
    <lineage>
        <taxon>Bacteria</taxon>
        <taxon>Pseudomonadati</taxon>
        <taxon>Thermodesulfobacteriota</taxon>
        <taxon>Syntrophia</taxon>
        <taxon>Syntrophales</taxon>
        <taxon>Syntrophaceae</taxon>
        <taxon>Syntrophus</taxon>
    </lineage>
</organism>
<dbReference type="Gene3D" id="3.40.50.2300">
    <property type="match status" value="1"/>
</dbReference>
<gene>
    <name evidence="3" type="ORF">SYN_00054</name>
</gene>
<dbReference type="InterPro" id="IPR023485">
    <property type="entry name" value="Ptyr_pPase"/>
</dbReference>
<keyword evidence="4" id="KW-1185">Reference proteome</keyword>
<dbReference type="Proteomes" id="UP000001933">
    <property type="component" value="Chromosome"/>
</dbReference>
<dbReference type="SUPFAM" id="SSF52788">
    <property type="entry name" value="Phosphotyrosine protein phosphatases I"/>
    <property type="match status" value="1"/>
</dbReference>
<dbReference type="STRING" id="56780.SYN_00054"/>
<feature type="domain" description="Phosphotyrosine protein phosphatase I" evidence="2">
    <location>
        <begin position="4"/>
        <end position="139"/>
    </location>
</feature>
<dbReference type="SMART" id="SM00226">
    <property type="entry name" value="LMWPc"/>
    <property type="match status" value="1"/>
</dbReference>
<evidence type="ECO:0000256" key="1">
    <source>
        <dbReference type="ARBA" id="ARBA00022849"/>
    </source>
</evidence>
<evidence type="ECO:0000259" key="2">
    <source>
        <dbReference type="SMART" id="SM00226"/>
    </source>
</evidence>
<dbReference type="InterPro" id="IPR036196">
    <property type="entry name" value="Ptyr_pPase_sf"/>
</dbReference>
<sequence>MSKIKVLFLCTGNSARSQMAEALLRHLAGNTFEVFSAGLDPKGINPLTTRVMEEIGIPLEGHYAKHVNEYMGKIHFGYLITVCSDAEQRCPSTFPGISHRLHWAFDDPGAFVGTAEENIKKFREIRDQIDLRIRLWLEERKSEGAI</sequence>
<name>Q2LTF6_SYNAS</name>
<evidence type="ECO:0000313" key="4">
    <source>
        <dbReference type="Proteomes" id="UP000001933"/>
    </source>
</evidence>
<dbReference type="EMBL" id="CP000252">
    <property type="protein sequence ID" value="ABC77365.1"/>
    <property type="molecule type" value="Genomic_DNA"/>
</dbReference>
<dbReference type="eggNOG" id="COG0394">
    <property type="taxonomic scope" value="Bacteria"/>
</dbReference>
<dbReference type="CDD" id="cd16345">
    <property type="entry name" value="LMWP_ArsC"/>
    <property type="match status" value="1"/>
</dbReference>
<keyword evidence="1" id="KW-0059">Arsenical resistance</keyword>
<dbReference type="Pfam" id="PF01451">
    <property type="entry name" value="LMWPc"/>
    <property type="match status" value="1"/>
</dbReference>
<evidence type="ECO:0000313" key="3">
    <source>
        <dbReference type="EMBL" id="ABC77365.1"/>
    </source>
</evidence>
<proteinExistence type="predicted"/>
<dbReference type="PANTHER" id="PTHR43428:SF1">
    <property type="entry name" value="ARSENATE REDUCTASE"/>
    <property type="match status" value="1"/>
</dbReference>
<reference evidence="3 4" key="1">
    <citation type="journal article" date="2007" name="Proc. Natl. Acad. Sci. U.S.A.">
        <title>The genome of Syntrophus aciditrophicus: life at the thermodynamic limit of microbial growth.</title>
        <authorList>
            <person name="McInerney M.J."/>
            <person name="Rohlin L."/>
            <person name="Mouttaki H."/>
            <person name="Kim U."/>
            <person name="Krupp R.S."/>
            <person name="Rios-Hernandez L."/>
            <person name="Sieber J."/>
            <person name="Struchtemeyer C.G."/>
            <person name="Bhattacharyya A."/>
            <person name="Campbell J.W."/>
            <person name="Gunsalus R.P."/>
        </authorList>
    </citation>
    <scope>NUCLEOTIDE SEQUENCE [LARGE SCALE GENOMIC DNA]</scope>
    <source>
        <strain evidence="3 4">SB</strain>
    </source>
</reference>
<dbReference type="GO" id="GO:0046685">
    <property type="term" value="P:response to arsenic-containing substance"/>
    <property type="evidence" value="ECO:0007669"/>
    <property type="project" value="UniProtKB-KW"/>
</dbReference>
<protein>
    <submittedName>
        <fullName evidence="3">Phosphotyrosine protein phosphatase</fullName>
    </submittedName>
</protein>
<dbReference type="PANTHER" id="PTHR43428">
    <property type="entry name" value="ARSENATE REDUCTASE"/>
    <property type="match status" value="1"/>
</dbReference>
<dbReference type="InParanoid" id="Q2LTF6"/>